<dbReference type="SUPFAM" id="SSF53098">
    <property type="entry name" value="Ribonuclease H-like"/>
    <property type="match status" value="1"/>
</dbReference>
<dbReference type="AlphaFoldDB" id="A0A318ELP1"/>
<dbReference type="GO" id="GO:0003676">
    <property type="term" value="F:nucleic acid binding"/>
    <property type="evidence" value="ECO:0007669"/>
    <property type="project" value="InterPro"/>
</dbReference>
<name>A0A318ELP1_9FIRM</name>
<accession>A0A318ELP1</accession>
<dbReference type="Pfam" id="PF16473">
    <property type="entry name" value="Rv2179c-like"/>
    <property type="match status" value="1"/>
</dbReference>
<evidence type="ECO:0000259" key="1">
    <source>
        <dbReference type="Pfam" id="PF16473"/>
    </source>
</evidence>
<protein>
    <submittedName>
        <fullName evidence="2">Uncharacterized protein DUF5051</fullName>
    </submittedName>
</protein>
<evidence type="ECO:0000313" key="3">
    <source>
        <dbReference type="Proteomes" id="UP000247523"/>
    </source>
</evidence>
<feature type="domain" description="3'-5' exoribonuclease Rv2179c-like" evidence="1">
    <location>
        <begin position="2"/>
        <end position="177"/>
    </location>
</feature>
<dbReference type="InterPro" id="IPR036397">
    <property type="entry name" value="RNaseH_sf"/>
</dbReference>
<sequence length="194" mass="23026">MKIFFDTEFTGLHKNTTLISIGLISEDRRQFYAELIDYNENHCDTWIKENVIKHLRKTDWREKRGTYIPNYHIGAKQEIGKSLDNWLVQFEEVELVSDVCHYDMVLLIDLFATAFNMPNNVAHACYDINQDIARKYGISMKEAFDKSREDILYQHYKENKVQGDKHNALYDAKVIRELYQILNDVDFEKIHRLG</sequence>
<dbReference type="RefSeq" id="WP_110291438.1">
    <property type="nucleotide sequence ID" value="NZ_QICS01000008.1"/>
</dbReference>
<gene>
    <name evidence="2" type="ORF">C8E03_108173</name>
</gene>
<proteinExistence type="predicted"/>
<organism evidence="2 3">
    <name type="scientific">Lachnotalea glycerini</name>
    <dbReference type="NCBI Taxonomy" id="1763509"/>
    <lineage>
        <taxon>Bacteria</taxon>
        <taxon>Bacillati</taxon>
        <taxon>Bacillota</taxon>
        <taxon>Clostridia</taxon>
        <taxon>Lachnospirales</taxon>
        <taxon>Lachnospiraceae</taxon>
        <taxon>Lachnotalea</taxon>
    </lineage>
</organism>
<dbReference type="EMBL" id="QICS01000008">
    <property type="protein sequence ID" value="PXV88446.1"/>
    <property type="molecule type" value="Genomic_DNA"/>
</dbReference>
<dbReference type="Proteomes" id="UP000247523">
    <property type="component" value="Unassembled WGS sequence"/>
</dbReference>
<reference evidence="2 3" key="1">
    <citation type="submission" date="2018-05" db="EMBL/GenBank/DDBJ databases">
        <title>Genomic Encyclopedia of Type Strains, Phase IV (KMG-IV): sequencing the most valuable type-strain genomes for metagenomic binning, comparative biology and taxonomic classification.</title>
        <authorList>
            <person name="Goeker M."/>
        </authorList>
    </citation>
    <scope>NUCLEOTIDE SEQUENCE [LARGE SCALE GENOMIC DNA]</scope>
    <source>
        <strain evidence="2 3">DSM 28816</strain>
    </source>
</reference>
<evidence type="ECO:0000313" key="2">
    <source>
        <dbReference type="EMBL" id="PXV88446.1"/>
    </source>
</evidence>
<comment type="caution">
    <text evidence="2">The sequence shown here is derived from an EMBL/GenBank/DDBJ whole genome shotgun (WGS) entry which is preliminary data.</text>
</comment>
<dbReference type="Gene3D" id="3.30.420.10">
    <property type="entry name" value="Ribonuclease H-like superfamily/Ribonuclease H"/>
    <property type="match status" value="1"/>
</dbReference>
<dbReference type="InterPro" id="IPR033390">
    <property type="entry name" value="Rv2179c-like"/>
</dbReference>
<dbReference type="InterPro" id="IPR012337">
    <property type="entry name" value="RNaseH-like_sf"/>
</dbReference>